<dbReference type="Gene3D" id="3.40.50.300">
    <property type="entry name" value="P-loop containing nucleotide triphosphate hydrolases"/>
    <property type="match status" value="1"/>
</dbReference>
<dbReference type="SUPFAM" id="SSF52540">
    <property type="entry name" value="P-loop containing nucleoside triphosphate hydrolases"/>
    <property type="match status" value="1"/>
</dbReference>
<feature type="domain" description="NB-ARC" evidence="7">
    <location>
        <begin position="172"/>
        <end position="212"/>
    </location>
</feature>
<dbReference type="InterPro" id="IPR041118">
    <property type="entry name" value="Rx_N"/>
</dbReference>
<dbReference type="Gene3D" id="1.20.5.4130">
    <property type="match status" value="1"/>
</dbReference>
<evidence type="ECO:0000256" key="6">
    <source>
        <dbReference type="ARBA" id="ARBA00023054"/>
    </source>
</evidence>
<feature type="domain" description="Disease resistance R13L4/SHOC-2-like LRR" evidence="9">
    <location>
        <begin position="220"/>
        <end position="349"/>
    </location>
</feature>
<dbReference type="GO" id="GO:0043531">
    <property type="term" value="F:ADP binding"/>
    <property type="evidence" value="ECO:0007669"/>
    <property type="project" value="InterPro"/>
</dbReference>
<evidence type="ECO:0000256" key="4">
    <source>
        <dbReference type="ARBA" id="ARBA00022741"/>
    </source>
</evidence>
<sequence>MAGVLVSASTEVMNSILEKLASLMTDESTKLIGVHKQLQFLHDELSSMRAFLEDVDDGEGSSKQTTVWRNEVRELAYDIEDCIDDFRQRVVGRHDGQGLIHKAVHLLKTLMARYQIATKIKEFKTRVQDASDRRTRYRLDESSSRPAHVTIDPRITALYVQTSSLVGIDGPKEEVIKLLTKVDDMSEQELNVVSIVGFGGLGKTTLANEVYRWLAGGALYAYPPVILMNFTCTLSSLKISVVELCMDDVAALAGLPILAHLILEARNVPGEGLLFSSGTGTTFKVLGYIRIPYVGEAGITFEAGSMPQVKTIRFTLTADDVKRHGVKIIGIEQLPNLHKVHVNLRYGSDLDDNGRTRQPPLTRREQGHEGLVNIDEAVDDRCGNRVPMRT</sequence>
<evidence type="ECO:0000259" key="8">
    <source>
        <dbReference type="Pfam" id="PF18052"/>
    </source>
</evidence>
<name>A0AAV5BZ34_ELECO</name>
<dbReference type="CDD" id="cd14798">
    <property type="entry name" value="RX-CC_like"/>
    <property type="match status" value="1"/>
</dbReference>
<dbReference type="PANTHER" id="PTHR19338">
    <property type="entry name" value="TRANSLOCASE OF INNER MITOCHONDRIAL MEMBRANE 13 HOMOLOG"/>
    <property type="match status" value="1"/>
</dbReference>
<organism evidence="10 11">
    <name type="scientific">Eleusine coracana subsp. coracana</name>
    <dbReference type="NCBI Taxonomy" id="191504"/>
    <lineage>
        <taxon>Eukaryota</taxon>
        <taxon>Viridiplantae</taxon>
        <taxon>Streptophyta</taxon>
        <taxon>Embryophyta</taxon>
        <taxon>Tracheophyta</taxon>
        <taxon>Spermatophyta</taxon>
        <taxon>Magnoliopsida</taxon>
        <taxon>Liliopsida</taxon>
        <taxon>Poales</taxon>
        <taxon>Poaceae</taxon>
        <taxon>PACMAD clade</taxon>
        <taxon>Chloridoideae</taxon>
        <taxon>Cynodonteae</taxon>
        <taxon>Eleusininae</taxon>
        <taxon>Eleusine</taxon>
    </lineage>
</organism>
<evidence type="ECO:0000313" key="10">
    <source>
        <dbReference type="EMBL" id="GJM91560.1"/>
    </source>
</evidence>
<dbReference type="Proteomes" id="UP001054889">
    <property type="component" value="Unassembled WGS sequence"/>
</dbReference>
<comment type="caution">
    <text evidence="10">The sequence shown here is derived from an EMBL/GenBank/DDBJ whole genome shotgun (WGS) entry which is preliminary data.</text>
</comment>
<reference evidence="10" key="1">
    <citation type="journal article" date="2018" name="DNA Res.">
        <title>Multiple hybrid de novo genome assembly of finger millet, an orphan allotetraploid crop.</title>
        <authorList>
            <person name="Hatakeyama M."/>
            <person name="Aluri S."/>
            <person name="Balachadran M.T."/>
            <person name="Sivarajan S.R."/>
            <person name="Patrignani A."/>
            <person name="Gruter S."/>
            <person name="Poveda L."/>
            <person name="Shimizu-Inatsugi R."/>
            <person name="Baeten J."/>
            <person name="Francoijs K.J."/>
            <person name="Nataraja K.N."/>
            <person name="Reddy Y.A.N."/>
            <person name="Phadnis S."/>
            <person name="Ravikumar R.L."/>
            <person name="Schlapbach R."/>
            <person name="Sreeman S.M."/>
            <person name="Shimizu K.K."/>
        </authorList>
    </citation>
    <scope>NUCLEOTIDE SEQUENCE</scope>
</reference>
<dbReference type="EMBL" id="BQKI01000003">
    <property type="protein sequence ID" value="GJM91560.1"/>
    <property type="molecule type" value="Genomic_DNA"/>
</dbReference>
<protein>
    <recommendedName>
        <fullName evidence="12">Rx N-terminal domain-containing protein</fullName>
    </recommendedName>
</protein>
<dbReference type="InterPro" id="IPR038005">
    <property type="entry name" value="RX-like_CC"/>
</dbReference>
<evidence type="ECO:0000313" key="11">
    <source>
        <dbReference type="Proteomes" id="UP001054889"/>
    </source>
</evidence>
<dbReference type="Pfam" id="PF18052">
    <property type="entry name" value="Rx_N"/>
    <property type="match status" value="1"/>
</dbReference>
<dbReference type="AlphaFoldDB" id="A0AAV5BZ34"/>
<dbReference type="Pfam" id="PF00931">
    <property type="entry name" value="NB-ARC"/>
    <property type="match status" value="1"/>
</dbReference>
<comment type="similarity">
    <text evidence="1">Belongs to the disease resistance NB-LRR family.</text>
</comment>
<keyword evidence="11" id="KW-1185">Reference proteome</keyword>
<evidence type="ECO:0000256" key="5">
    <source>
        <dbReference type="ARBA" id="ARBA00022821"/>
    </source>
</evidence>
<keyword evidence="2" id="KW-0433">Leucine-rich repeat</keyword>
<accession>A0AAV5BZ34</accession>
<keyword evidence="3" id="KW-0677">Repeat</keyword>
<reference evidence="10" key="2">
    <citation type="submission" date="2021-12" db="EMBL/GenBank/DDBJ databases">
        <title>Resequencing data analysis of finger millet.</title>
        <authorList>
            <person name="Hatakeyama M."/>
            <person name="Aluri S."/>
            <person name="Balachadran M.T."/>
            <person name="Sivarajan S.R."/>
            <person name="Poveda L."/>
            <person name="Shimizu-Inatsugi R."/>
            <person name="Schlapbach R."/>
            <person name="Sreeman S.M."/>
            <person name="Shimizu K.K."/>
        </authorList>
    </citation>
    <scope>NUCLEOTIDE SEQUENCE</scope>
</reference>
<keyword evidence="6" id="KW-0175">Coiled coil</keyword>
<dbReference type="Pfam" id="PF23598">
    <property type="entry name" value="LRR_14"/>
    <property type="match status" value="1"/>
</dbReference>
<dbReference type="PANTHER" id="PTHR19338:SF45">
    <property type="entry name" value="RX N-TERMINAL DOMAIN-CONTAINING PROTEIN"/>
    <property type="match status" value="1"/>
</dbReference>
<dbReference type="InterPro" id="IPR002182">
    <property type="entry name" value="NB-ARC"/>
</dbReference>
<dbReference type="InterPro" id="IPR055414">
    <property type="entry name" value="LRR_R13L4/SHOC2-like"/>
</dbReference>
<proteinExistence type="inferred from homology"/>
<keyword evidence="5" id="KW-0611">Plant defense</keyword>
<evidence type="ECO:0000259" key="7">
    <source>
        <dbReference type="Pfam" id="PF00931"/>
    </source>
</evidence>
<gene>
    <name evidence="10" type="primary">ga07942</name>
    <name evidence="10" type="ORF">PR202_ga07942</name>
</gene>
<keyword evidence="4" id="KW-0547">Nucleotide-binding</keyword>
<evidence type="ECO:0000259" key="9">
    <source>
        <dbReference type="Pfam" id="PF23598"/>
    </source>
</evidence>
<dbReference type="InterPro" id="IPR027417">
    <property type="entry name" value="P-loop_NTPase"/>
</dbReference>
<feature type="domain" description="Disease resistance N-terminal" evidence="8">
    <location>
        <begin position="12"/>
        <end position="94"/>
    </location>
</feature>
<evidence type="ECO:0000256" key="1">
    <source>
        <dbReference type="ARBA" id="ARBA00008894"/>
    </source>
</evidence>
<dbReference type="GO" id="GO:0006952">
    <property type="term" value="P:defense response"/>
    <property type="evidence" value="ECO:0007669"/>
    <property type="project" value="UniProtKB-KW"/>
</dbReference>
<evidence type="ECO:0000256" key="3">
    <source>
        <dbReference type="ARBA" id="ARBA00022737"/>
    </source>
</evidence>
<evidence type="ECO:0008006" key="12">
    <source>
        <dbReference type="Google" id="ProtNLM"/>
    </source>
</evidence>
<evidence type="ECO:0000256" key="2">
    <source>
        <dbReference type="ARBA" id="ARBA00022614"/>
    </source>
</evidence>